<dbReference type="InterPro" id="IPR035075">
    <property type="entry name" value="PRMT5"/>
</dbReference>
<keyword evidence="1 4" id="KW-0489">Methyltransferase</keyword>
<accession>A0AAD1YAB3</accession>
<organism evidence="11 12">
    <name type="scientific">Euplotes crassus</name>
    <dbReference type="NCBI Taxonomy" id="5936"/>
    <lineage>
        <taxon>Eukaryota</taxon>
        <taxon>Sar</taxon>
        <taxon>Alveolata</taxon>
        <taxon>Ciliophora</taxon>
        <taxon>Intramacronucleata</taxon>
        <taxon>Spirotrichea</taxon>
        <taxon>Hypotrichia</taxon>
        <taxon>Euplotida</taxon>
        <taxon>Euplotidae</taxon>
        <taxon>Moneuplotes</taxon>
    </lineage>
</organism>
<dbReference type="InterPro" id="IPR035247">
    <property type="entry name" value="PRMT5_TIM"/>
</dbReference>
<dbReference type="GO" id="GO:0005829">
    <property type="term" value="C:cytosol"/>
    <property type="evidence" value="ECO:0007669"/>
    <property type="project" value="TreeGrafter"/>
</dbReference>
<dbReference type="PANTHER" id="PTHR10738:SF0">
    <property type="entry name" value="PROTEIN ARGININE N-METHYLTRANSFERASE 5"/>
    <property type="match status" value="1"/>
</dbReference>
<sequence>MSFQYKHIPYSLDVGREVEYVPDLMAITDHVDKQYSFMMLPLVKKGLYRTEKSVSKNPLRLSRTYACHGSENNRENHMKRVNKFAVIKPSIDLESPIDHIRERAEYCLMEEIEFAEYLKIGTIVFDLPIHQIEKYDIPEEDKQQRSITKKTEPASIEGEVIFPHNFCRILNGYKILQDIGACVIRVPYYVKRLAANSNNEEEDINLSWAFFQKLKKILKYSPLINLALDITRDLGTLESADRWFSENLKFISISNSLFMKNNKNQPVLSKSHQLIIKTLMRFKIAIVLKGNRFSCREMAQYAVNFRCDCVGGGETLLSACFCYDRPFNSYLYYLFKSHIAFRDEEEKKDSNYWNFLQTPLQPLMDNLSSGTYEIFENDRIKYKLYEKAIQAALVHFRLNGCFNQALNTGEYPTIDQVNFYEQILLESSNKTKHDADDSMTGVEPVEVMVFGAGRGPLIIRALQASERCGVPIHVTAVDKNRYAIIEIKKLIEKNGIEDKVDLLHGDMREIELEKKADIVVSELLGSFGDNELSPECLFPIQKHMKKTGISIPCYYRSNIAPISTQLLWNEAKSNPDSGYTDPYMNQVIDPFSVGYVVNLHNKYYPCETVQNCFDFTHPTPRLIKNQYKKLDFICRSNAMIHGFAGFFECQLYGDIWMSTNPNTHTPTMRSWYPIYFPINTPIIAKKDSTITVKIWRLTKSGKVWYEWAMEFDPLDNPEFTFETEVHNVNGAHYWIGSTI</sequence>
<feature type="domain" description="PRMT5 arginine-N-methyltransferase" evidence="8">
    <location>
        <begin position="345"/>
        <end position="551"/>
    </location>
</feature>
<evidence type="ECO:0000259" key="8">
    <source>
        <dbReference type="Pfam" id="PF05185"/>
    </source>
</evidence>
<evidence type="ECO:0000256" key="7">
    <source>
        <dbReference type="PIRSR" id="PIRSR015894-3"/>
    </source>
</evidence>
<dbReference type="GO" id="GO:0032259">
    <property type="term" value="P:methylation"/>
    <property type="evidence" value="ECO:0007669"/>
    <property type="project" value="UniProtKB-KW"/>
</dbReference>
<dbReference type="Pfam" id="PF05185">
    <property type="entry name" value="PRMT5"/>
    <property type="match status" value="1"/>
</dbReference>
<keyword evidence="3 4" id="KW-0949">S-adenosyl-L-methionine</keyword>
<keyword evidence="12" id="KW-1185">Reference proteome</keyword>
<feature type="domain" description="PRMT5 TIM barrel" evidence="9">
    <location>
        <begin position="35"/>
        <end position="293"/>
    </location>
</feature>
<dbReference type="EMBL" id="CAMPGE010029521">
    <property type="protein sequence ID" value="CAI2387001.1"/>
    <property type="molecule type" value="Genomic_DNA"/>
</dbReference>
<dbReference type="PIRSF" id="PIRSF015894">
    <property type="entry name" value="Skb1_MeTrfase"/>
    <property type="match status" value="1"/>
</dbReference>
<dbReference type="InterPro" id="IPR025799">
    <property type="entry name" value="Arg_MeTrfase"/>
</dbReference>
<dbReference type="GO" id="GO:0006355">
    <property type="term" value="P:regulation of DNA-templated transcription"/>
    <property type="evidence" value="ECO:0007669"/>
    <property type="project" value="TreeGrafter"/>
</dbReference>
<dbReference type="InterPro" id="IPR007857">
    <property type="entry name" value="Arg_MeTrfase_PRMT5"/>
</dbReference>
<evidence type="ECO:0000256" key="3">
    <source>
        <dbReference type="ARBA" id="ARBA00022691"/>
    </source>
</evidence>
<feature type="domain" description="PRMT5 oligomerisation" evidence="10">
    <location>
        <begin position="555"/>
        <end position="735"/>
    </location>
</feature>
<dbReference type="PANTHER" id="PTHR10738">
    <property type="entry name" value="PROTEIN ARGININE N-METHYLTRANSFERASE 5"/>
    <property type="match status" value="1"/>
</dbReference>
<dbReference type="Pfam" id="PF17285">
    <property type="entry name" value="PRMT5_TIM"/>
    <property type="match status" value="1"/>
</dbReference>
<feature type="active site" description="Proton donor/acceptor" evidence="5">
    <location>
        <position position="522"/>
    </location>
</feature>
<feature type="binding site" evidence="6">
    <location>
        <begin position="506"/>
        <end position="507"/>
    </location>
    <ligand>
        <name>S-adenosyl-L-methionine</name>
        <dbReference type="ChEBI" id="CHEBI:59789"/>
    </ligand>
</feature>
<dbReference type="AlphaFoldDB" id="A0AAD1YAB3"/>
<dbReference type="Pfam" id="PF17286">
    <property type="entry name" value="PRMT5_C"/>
    <property type="match status" value="1"/>
</dbReference>
<feature type="binding site" evidence="6">
    <location>
        <position position="372"/>
    </location>
    <ligand>
        <name>S-adenosyl-L-methionine</name>
        <dbReference type="ChEBI" id="CHEBI:59789"/>
    </ligand>
</feature>
<evidence type="ECO:0000256" key="4">
    <source>
        <dbReference type="PIRNR" id="PIRNR015894"/>
    </source>
</evidence>
<feature type="active site" description="Proton donor/acceptor" evidence="5">
    <location>
        <position position="531"/>
    </location>
</feature>
<dbReference type="SUPFAM" id="SSF53335">
    <property type="entry name" value="S-adenosyl-L-methionine-dependent methyltransferases"/>
    <property type="match status" value="1"/>
</dbReference>
<reference evidence="11" key="1">
    <citation type="submission" date="2023-07" db="EMBL/GenBank/DDBJ databases">
        <authorList>
            <consortium name="AG Swart"/>
            <person name="Singh M."/>
            <person name="Singh A."/>
            <person name="Seah K."/>
            <person name="Emmerich C."/>
        </authorList>
    </citation>
    <scope>NUCLEOTIDE SEQUENCE</scope>
    <source>
        <strain evidence="11">DP1</strain>
    </source>
</reference>
<feature type="binding site" evidence="6">
    <location>
        <begin position="381"/>
        <end position="382"/>
    </location>
    <ligand>
        <name>S-adenosyl-L-methionine</name>
        <dbReference type="ChEBI" id="CHEBI:59789"/>
    </ligand>
</feature>
<dbReference type="Gene3D" id="3.20.20.150">
    <property type="entry name" value="Divalent-metal-dependent TIM barrel enzymes"/>
    <property type="match status" value="1"/>
</dbReference>
<dbReference type="CDD" id="cd02440">
    <property type="entry name" value="AdoMet_MTases"/>
    <property type="match status" value="1"/>
</dbReference>
<evidence type="ECO:0000259" key="10">
    <source>
        <dbReference type="Pfam" id="PF17286"/>
    </source>
</evidence>
<dbReference type="GO" id="GO:0005634">
    <property type="term" value="C:nucleus"/>
    <property type="evidence" value="ECO:0007669"/>
    <property type="project" value="TreeGrafter"/>
</dbReference>
<dbReference type="Gene3D" id="2.70.160.11">
    <property type="entry name" value="Hnrnp arginine n-methyltransferase1"/>
    <property type="match status" value="1"/>
</dbReference>
<evidence type="ECO:0000256" key="2">
    <source>
        <dbReference type="ARBA" id="ARBA00022679"/>
    </source>
</evidence>
<dbReference type="InterPro" id="IPR035248">
    <property type="entry name" value="PRMT5_C"/>
</dbReference>
<evidence type="ECO:0000313" key="12">
    <source>
        <dbReference type="Proteomes" id="UP001295684"/>
    </source>
</evidence>
<comment type="similarity">
    <text evidence="4">Belongs to the class I-like SAM-binding methyltransferase superfamily.</text>
</comment>
<dbReference type="Proteomes" id="UP001295684">
    <property type="component" value="Unassembled WGS sequence"/>
</dbReference>
<feature type="site" description="Critical for specifying symmetric addition of methyl groups" evidence="7">
    <location>
        <position position="375"/>
    </location>
</feature>
<dbReference type="PROSITE" id="PS51678">
    <property type="entry name" value="SAM_MT_PRMT"/>
    <property type="match status" value="1"/>
</dbReference>
<evidence type="ECO:0000256" key="6">
    <source>
        <dbReference type="PIRSR" id="PIRSR015894-2"/>
    </source>
</evidence>
<evidence type="ECO:0000256" key="1">
    <source>
        <dbReference type="ARBA" id="ARBA00022603"/>
    </source>
</evidence>
<dbReference type="Gene3D" id="3.40.50.150">
    <property type="entry name" value="Vaccinia Virus protein VP39"/>
    <property type="match status" value="1"/>
</dbReference>
<dbReference type="InterPro" id="IPR029063">
    <property type="entry name" value="SAM-dependent_MTases_sf"/>
</dbReference>
<evidence type="ECO:0000313" key="11">
    <source>
        <dbReference type="EMBL" id="CAI2387001.1"/>
    </source>
</evidence>
<comment type="caution">
    <text evidence="11">The sequence shown here is derived from an EMBL/GenBank/DDBJ whole genome shotgun (WGS) entry which is preliminary data.</text>
</comment>
<gene>
    <name evidence="11" type="ORF">ECRASSUSDP1_LOCUS28627</name>
</gene>
<evidence type="ECO:0000256" key="5">
    <source>
        <dbReference type="PIRSR" id="PIRSR015894-1"/>
    </source>
</evidence>
<evidence type="ECO:0000259" key="9">
    <source>
        <dbReference type="Pfam" id="PF17285"/>
    </source>
</evidence>
<keyword evidence="2 4" id="KW-0808">Transferase</keyword>
<protein>
    <recommendedName>
        <fullName evidence="4">Protein arginine N-methyltransferase</fullName>
    </recommendedName>
</protein>
<name>A0AAD1YAB3_EUPCR</name>
<proteinExistence type="inferred from homology"/>
<dbReference type="GO" id="GO:0016274">
    <property type="term" value="F:protein-arginine N-methyltransferase activity"/>
    <property type="evidence" value="ECO:0007669"/>
    <property type="project" value="InterPro"/>
</dbReference>